<dbReference type="GO" id="GO:0012505">
    <property type="term" value="C:endomembrane system"/>
    <property type="evidence" value="ECO:0007669"/>
    <property type="project" value="UniProtKB-SubCell"/>
</dbReference>
<name>A0A401S0S0_CHIPU</name>
<dbReference type="STRING" id="137246.A0A401S0S0"/>
<dbReference type="Proteomes" id="UP000287033">
    <property type="component" value="Unassembled WGS sequence"/>
</dbReference>
<evidence type="ECO:0000256" key="5">
    <source>
        <dbReference type="ARBA" id="ARBA00022741"/>
    </source>
</evidence>
<feature type="transmembrane region" description="Helical" evidence="11">
    <location>
        <begin position="362"/>
        <end position="385"/>
    </location>
</feature>
<keyword evidence="8" id="KW-0406">Ion transport</keyword>
<comment type="caution">
    <text evidence="13">The sequence shown here is derived from an EMBL/GenBank/DDBJ whole genome shotgun (WGS) entry which is preliminary data.</text>
</comment>
<keyword evidence="3" id="KW-0813">Transport</keyword>
<feature type="transmembrane region" description="Helical" evidence="11">
    <location>
        <begin position="337"/>
        <end position="356"/>
    </location>
</feature>
<feature type="transmembrane region" description="Helical" evidence="11">
    <location>
        <begin position="166"/>
        <end position="189"/>
    </location>
</feature>
<reference evidence="13 14" key="1">
    <citation type="journal article" date="2018" name="Nat. Ecol. Evol.">
        <title>Shark genomes provide insights into elasmobranch evolution and the origin of vertebrates.</title>
        <authorList>
            <person name="Hara Y"/>
            <person name="Yamaguchi K"/>
            <person name="Onimaru K"/>
            <person name="Kadota M"/>
            <person name="Koyanagi M"/>
            <person name="Keeley SD"/>
            <person name="Tatsumi K"/>
            <person name="Tanaka K"/>
            <person name="Motone F"/>
            <person name="Kageyama Y"/>
            <person name="Nozu R"/>
            <person name="Adachi N"/>
            <person name="Nishimura O"/>
            <person name="Nakagawa R"/>
            <person name="Tanegashima C"/>
            <person name="Kiyatake I"/>
            <person name="Matsumoto R"/>
            <person name="Murakumo K"/>
            <person name="Nishida K"/>
            <person name="Terakita A"/>
            <person name="Kuratani S"/>
            <person name="Sato K"/>
            <person name="Hyodo S Kuraku.S."/>
        </authorList>
    </citation>
    <scope>NUCLEOTIDE SEQUENCE [LARGE SCALE GENOMIC DNA]</scope>
</reference>
<dbReference type="GO" id="GO:0006811">
    <property type="term" value="P:monoatomic ion transport"/>
    <property type="evidence" value="ECO:0007669"/>
    <property type="project" value="UniProtKB-KW"/>
</dbReference>
<dbReference type="OMA" id="FCTTIAF"/>
<dbReference type="PROSITE" id="PS50850">
    <property type="entry name" value="MFS"/>
    <property type="match status" value="1"/>
</dbReference>
<dbReference type="OrthoDB" id="3936150at2759"/>
<evidence type="ECO:0000313" key="13">
    <source>
        <dbReference type="EMBL" id="GCC23989.1"/>
    </source>
</evidence>
<evidence type="ECO:0000256" key="8">
    <source>
        <dbReference type="ARBA" id="ARBA00023065"/>
    </source>
</evidence>
<keyword evidence="10" id="KW-0325">Glycoprotein</keyword>
<feature type="domain" description="Major facilitator superfamily (MFS) profile" evidence="12">
    <location>
        <begin position="24"/>
        <end position="450"/>
    </location>
</feature>
<feature type="transmembrane region" description="Helical" evidence="11">
    <location>
        <begin position="108"/>
        <end position="126"/>
    </location>
</feature>
<evidence type="ECO:0000256" key="4">
    <source>
        <dbReference type="ARBA" id="ARBA00022692"/>
    </source>
</evidence>
<organism evidence="13 14">
    <name type="scientific">Chiloscyllium punctatum</name>
    <name type="common">Brownbanded bambooshark</name>
    <name type="synonym">Hemiscyllium punctatum</name>
    <dbReference type="NCBI Taxonomy" id="137246"/>
    <lineage>
        <taxon>Eukaryota</taxon>
        <taxon>Metazoa</taxon>
        <taxon>Chordata</taxon>
        <taxon>Craniata</taxon>
        <taxon>Vertebrata</taxon>
        <taxon>Chondrichthyes</taxon>
        <taxon>Elasmobranchii</taxon>
        <taxon>Galeomorphii</taxon>
        <taxon>Galeoidea</taxon>
        <taxon>Orectolobiformes</taxon>
        <taxon>Hemiscylliidae</taxon>
        <taxon>Chiloscyllium</taxon>
    </lineage>
</organism>
<keyword evidence="7 11" id="KW-1133">Transmembrane helix</keyword>
<gene>
    <name evidence="13" type="ORF">chiPu_0002387</name>
</gene>
<feature type="transmembrane region" description="Helical" evidence="11">
    <location>
        <begin position="132"/>
        <end position="154"/>
    </location>
</feature>
<evidence type="ECO:0000256" key="10">
    <source>
        <dbReference type="ARBA" id="ARBA00023180"/>
    </source>
</evidence>
<evidence type="ECO:0000256" key="2">
    <source>
        <dbReference type="ARBA" id="ARBA00009203"/>
    </source>
</evidence>
<evidence type="ECO:0000256" key="1">
    <source>
        <dbReference type="ARBA" id="ARBA00004127"/>
    </source>
</evidence>
<feature type="transmembrane region" description="Helical" evidence="11">
    <location>
        <begin position="309"/>
        <end position="330"/>
    </location>
</feature>
<evidence type="ECO:0000256" key="6">
    <source>
        <dbReference type="ARBA" id="ARBA00022840"/>
    </source>
</evidence>
<evidence type="ECO:0000256" key="7">
    <source>
        <dbReference type="ARBA" id="ARBA00022989"/>
    </source>
</evidence>
<sequence>MNRTIPLEQDKDKLQYSKCRRYRLDVIRNLSEIFPDPDSVNISEVGQEPCLDGWVYSKEQYISTIVSEWDLVCNDDWKGPFVMSVFFMGVLVGSLCCGQLSDRFGRKIVLFGTMAIQSGFSIVQMFSPNWEIFCFLNFLVGFGQISNYVAAFVLGSEHLRKNIRVIFGTVGISIFYAVGYMILPLIAYFLRSWRILLFTLSLSGLVYIPLWWFIPKSPRWLISKGRIQEAEAILQYAAKKNGVNPPVMLINDLKLEVMRHEKKHYSVIDMFRNRNMQAIGVINIVVWMFTSAGYFALSLSTPNLHGDDYLNCFISAVVEVPAYVTAWLFLQRSSRRFSLSGSLFLGGVVLFFIRLMSSNLSAFSTALVMIGKFCTTIAFAILYVYTVELYPTTIRNLSVGVSSMFSRVGSICSPYIFYLGIHYDFLPYILIGGSTVFSAILVLFLPETLNVPLPETINQMQKIKGANCVNTQNSIS</sequence>
<feature type="transmembrane region" description="Helical" evidence="11">
    <location>
        <begin position="278"/>
        <end position="297"/>
    </location>
</feature>
<evidence type="ECO:0000259" key="12">
    <source>
        <dbReference type="PROSITE" id="PS50850"/>
    </source>
</evidence>
<keyword evidence="4 11" id="KW-0812">Transmembrane</keyword>
<dbReference type="InterPro" id="IPR036259">
    <property type="entry name" value="MFS_trans_sf"/>
</dbReference>
<dbReference type="AlphaFoldDB" id="A0A401S0S0"/>
<feature type="transmembrane region" description="Helical" evidence="11">
    <location>
        <begin position="425"/>
        <end position="445"/>
    </location>
</feature>
<comment type="subcellular location">
    <subcellularLocation>
        <location evidence="1">Endomembrane system</location>
        <topology evidence="1">Multi-pass membrane protein</topology>
    </subcellularLocation>
</comment>
<keyword evidence="6" id="KW-0067">ATP-binding</keyword>
<dbReference type="InterPro" id="IPR020846">
    <property type="entry name" value="MFS_dom"/>
</dbReference>
<evidence type="ECO:0000313" key="14">
    <source>
        <dbReference type="Proteomes" id="UP000287033"/>
    </source>
</evidence>
<dbReference type="PANTHER" id="PTHR24064">
    <property type="entry name" value="SOLUTE CARRIER FAMILY 22 MEMBER"/>
    <property type="match status" value="1"/>
</dbReference>
<accession>A0A401S0S0</accession>
<dbReference type="Gene3D" id="1.20.1250.20">
    <property type="entry name" value="MFS general substrate transporter like domains"/>
    <property type="match status" value="1"/>
</dbReference>
<evidence type="ECO:0000256" key="9">
    <source>
        <dbReference type="ARBA" id="ARBA00023136"/>
    </source>
</evidence>
<evidence type="ECO:0000256" key="11">
    <source>
        <dbReference type="SAM" id="Phobius"/>
    </source>
</evidence>
<proteinExistence type="inferred from homology"/>
<comment type="similarity">
    <text evidence="2">Belongs to the major facilitator (TC 2.A.1) superfamily. Organic cation transporter (TC 2.A.1.19) family.</text>
</comment>
<dbReference type="SUPFAM" id="SSF103473">
    <property type="entry name" value="MFS general substrate transporter"/>
    <property type="match status" value="1"/>
</dbReference>
<feature type="transmembrane region" description="Helical" evidence="11">
    <location>
        <begin position="81"/>
        <end position="101"/>
    </location>
</feature>
<keyword evidence="9 11" id="KW-0472">Membrane</keyword>
<dbReference type="GO" id="GO:0005524">
    <property type="term" value="F:ATP binding"/>
    <property type="evidence" value="ECO:0007669"/>
    <property type="project" value="UniProtKB-KW"/>
</dbReference>
<keyword evidence="5" id="KW-0547">Nucleotide-binding</keyword>
<protein>
    <recommendedName>
        <fullName evidence="12">Major facilitator superfamily (MFS) profile domain-containing protein</fullName>
    </recommendedName>
</protein>
<dbReference type="EMBL" id="BEZZ01000044">
    <property type="protein sequence ID" value="GCC23989.1"/>
    <property type="molecule type" value="Genomic_DNA"/>
</dbReference>
<feature type="transmembrane region" description="Helical" evidence="11">
    <location>
        <begin position="397"/>
        <end position="419"/>
    </location>
</feature>
<dbReference type="FunFam" id="1.20.1250.20:FF:000070">
    <property type="entry name" value="Solute carrier family 22 member 5"/>
    <property type="match status" value="1"/>
</dbReference>
<keyword evidence="14" id="KW-1185">Reference proteome</keyword>
<feature type="transmembrane region" description="Helical" evidence="11">
    <location>
        <begin position="195"/>
        <end position="214"/>
    </location>
</feature>
<evidence type="ECO:0000256" key="3">
    <source>
        <dbReference type="ARBA" id="ARBA00022448"/>
    </source>
</evidence>
<dbReference type="InterPro" id="IPR005828">
    <property type="entry name" value="MFS_sugar_transport-like"/>
</dbReference>
<dbReference type="Pfam" id="PF00083">
    <property type="entry name" value="Sugar_tr"/>
    <property type="match status" value="1"/>
</dbReference>
<dbReference type="GO" id="GO:0016020">
    <property type="term" value="C:membrane"/>
    <property type="evidence" value="ECO:0007669"/>
    <property type="project" value="InterPro"/>
</dbReference>
<dbReference type="GO" id="GO:0015651">
    <property type="term" value="F:quaternary ammonium group transmembrane transporter activity"/>
    <property type="evidence" value="ECO:0007669"/>
    <property type="project" value="UniProtKB-ARBA"/>
</dbReference>